<evidence type="ECO:0000256" key="2">
    <source>
        <dbReference type="ARBA" id="ARBA00008598"/>
    </source>
</evidence>
<evidence type="ECO:0000256" key="11">
    <source>
        <dbReference type="SAM" id="Coils"/>
    </source>
</evidence>
<keyword evidence="9 10" id="KW-0238">DNA-binding</keyword>
<sequence>MTQALLDYGEDLLVEQSAMGLLRELGWETFDAMSHKPGEGTPFGRDNFSDVVLADELLAALQALNPDLPEVALRDAAAQVSLPRLDMQRVMANREIYSLLKEGVSVTFNDSEGEQRTERVKVIDWETPENNRFLAVNQLWLVSPDGLYTRRPDIIGFVNGLPLVLMELKALQYPARKAFEDNLRDYRDTLPGLFEHNALLVASNGAEAKLGSLTAGWEHFSDWKKVEREDEPRRPGLETLIRGVMDKGRLLDIVENFTLFTETEGGLNKIVAMNHQYLGVNNAIQALEYSKQNGGKLGVFWHTQGSGKSYSMVFFSQKVLRKVPGNWSFLVVTDREELDNQIYKNFARAGAVHEPEEAVRASSGAHLQELLAQDHRYLFTLIQKFHTEKGKVYPTLSLRDDVIVMTDEAHRSQYDIFAGNMRSALPNAAFIGFTGTPLMAGEEKTREVFGDYVSIYNFSDAVDDGATVPLYYENRIPELQLANEDFQGEMEAVLEAHTVDEEGEQEVQRRFGRQYQLIVRPDRLDTIADDLVQHFLGRGQFGKAMMVSIDKATAVRMYDRVQVRWQDELARTEAELAQAKGEDRDRLLARRELLRTTDMAVVVSQGQNEIDDFKRLGLDILPHRKRMVSENLEEKFKKPEDPLRIVFVCAMWMTGFDAPSVSTIYLDKPMRNHTLMQTIARANRVWEQKNSGLIVDYIGVFRNLEEALAIYGGSSGEGGNPVKPKTELLAMLKTQVAALRGSMQALGLDVDKMLEAEGFDLVNLLDDARNLLVKNESVKNSFVNQARALDRLYRAVLPDPQAQAYTAEWALFQALLRNVLGESGEHGPDIGSVMASVEALMDKSVRTYRYEIPQYTQVLDLSKIDFEALAEQFANSPHKFTELEKLQRALSARAAGLARLNKTRINFAEQLQKMIDEYNAGTRDVEQQYAQLLDFAQSLDEEGQRAAREGLSEEELAIFDLVMKPGGPASKKDRQAIKAMARQLVQKLNGNVLVLDWRKKQQTQARVRKVIRDELRALGADNGELTDLVKHLYTHVHEAYPDAGRSIYA</sequence>
<dbReference type="REBASE" id="33143">
    <property type="entry name" value="DprMRPORF1486P"/>
</dbReference>
<dbReference type="InterPro" id="IPR007409">
    <property type="entry name" value="Restrct_endonuc_type1_HsdR_N"/>
</dbReference>
<protein>
    <recommendedName>
        <fullName evidence="10">Type I restriction enzyme endonuclease subunit</fullName>
        <shortName evidence="10">R protein</shortName>
        <ecNumber evidence="10">3.1.21.3</ecNumber>
    </recommendedName>
</protein>
<dbReference type="GO" id="GO:0003677">
    <property type="term" value="F:DNA binding"/>
    <property type="evidence" value="ECO:0007669"/>
    <property type="project" value="UniProtKB-KW"/>
</dbReference>
<evidence type="ECO:0000256" key="9">
    <source>
        <dbReference type="ARBA" id="ARBA00023125"/>
    </source>
</evidence>
<dbReference type="Gene3D" id="3.90.1570.50">
    <property type="match status" value="1"/>
</dbReference>
<keyword evidence="4 10" id="KW-0547">Nucleotide-binding</keyword>
<dbReference type="InterPro" id="IPR051268">
    <property type="entry name" value="Type-I_R_enzyme_R_subunit"/>
</dbReference>
<dbReference type="NCBIfam" id="TIGR00348">
    <property type="entry name" value="hsdR"/>
    <property type="match status" value="1"/>
</dbReference>
<keyword evidence="7 10" id="KW-0378">Hydrolase</keyword>
<gene>
    <name evidence="13" type="ordered locus">Deipr_1483</name>
</gene>
<comment type="function">
    <text evidence="10">Subunit R is required for both nuclease and ATPase activities, but not for modification.</text>
</comment>
<feature type="domain" description="Helicase ATP-binding" evidence="12">
    <location>
        <begin position="289"/>
        <end position="455"/>
    </location>
</feature>
<dbReference type="EMBL" id="CP002536">
    <property type="protein sequence ID" value="ADY26623.1"/>
    <property type="molecule type" value="Genomic_DNA"/>
</dbReference>
<dbReference type="CDD" id="cd18030">
    <property type="entry name" value="DEXHc_RE_I_HsdR"/>
    <property type="match status" value="1"/>
</dbReference>
<evidence type="ECO:0000256" key="1">
    <source>
        <dbReference type="ARBA" id="ARBA00000851"/>
    </source>
</evidence>
<dbReference type="InterPro" id="IPR055180">
    <property type="entry name" value="HsdR_RecA-like_helicase_dom_2"/>
</dbReference>
<keyword evidence="11" id="KW-0175">Coiled coil</keyword>
<dbReference type="AlphaFoldDB" id="F0RJX7"/>
<keyword evidence="14" id="KW-1185">Reference proteome</keyword>
<keyword evidence="8 10" id="KW-0067">ATP-binding</keyword>
<organism evidence="13 14">
    <name type="scientific">Deinococcus proteolyticus (strain ATCC 35074 / DSM 20540 / JCM 6276 / NBRC 101906 / NCIMB 13154 / VKM Ac-1939 / CCM 2703 / MRP)</name>
    <dbReference type="NCBI Taxonomy" id="693977"/>
    <lineage>
        <taxon>Bacteria</taxon>
        <taxon>Thermotogati</taxon>
        <taxon>Deinococcota</taxon>
        <taxon>Deinococci</taxon>
        <taxon>Deinococcales</taxon>
        <taxon>Deinococcaceae</taxon>
        <taxon>Deinococcus</taxon>
    </lineage>
</organism>
<evidence type="ECO:0000256" key="4">
    <source>
        <dbReference type="ARBA" id="ARBA00022741"/>
    </source>
</evidence>
<dbReference type="SMART" id="SM00487">
    <property type="entry name" value="DEXDc"/>
    <property type="match status" value="1"/>
</dbReference>
<dbReference type="PROSITE" id="PS51192">
    <property type="entry name" value="HELICASE_ATP_BIND_1"/>
    <property type="match status" value="1"/>
</dbReference>
<evidence type="ECO:0000259" key="12">
    <source>
        <dbReference type="PROSITE" id="PS51192"/>
    </source>
</evidence>
<dbReference type="HOGENOM" id="CLU_005762_1_1_0"/>
<dbReference type="eggNOG" id="COG0610">
    <property type="taxonomic scope" value="Bacteria"/>
</dbReference>
<dbReference type="EC" id="3.1.21.3" evidence="10"/>
<dbReference type="InterPro" id="IPR014001">
    <property type="entry name" value="Helicase_ATP-bd"/>
</dbReference>
<dbReference type="GO" id="GO:0009035">
    <property type="term" value="F:type I site-specific deoxyribonuclease activity"/>
    <property type="evidence" value="ECO:0007669"/>
    <property type="project" value="UniProtKB-EC"/>
</dbReference>
<comment type="similarity">
    <text evidence="2 10">Belongs to the HsdR family.</text>
</comment>
<dbReference type="Gene3D" id="3.40.50.300">
    <property type="entry name" value="P-loop containing nucleotide triphosphate hydrolases"/>
    <property type="match status" value="2"/>
</dbReference>
<feature type="coiled-coil region" evidence="11">
    <location>
        <begin position="897"/>
        <end position="928"/>
    </location>
</feature>
<dbReference type="InterPro" id="IPR021810">
    <property type="entry name" value="T1RH-like_C"/>
</dbReference>
<evidence type="ECO:0000256" key="7">
    <source>
        <dbReference type="ARBA" id="ARBA00022801"/>
    </source>
</evidence>
<keyword evidence="5 10" id="KW-0680">Restriction system</keyword>
<keyword evidence="3" id="KW-0540">Nuclease</keyword>
<dbReference type="SUPFAM" id="SSF52540">
    <property type="entry name" value="P-loop containing nucleoside triphosphate hydrolases"/>
    <property type="match status" value="1"/>
</dbReference>
<dbReference type="GO" id="GO:0005524">
    <property type="term" value="F:ATP binding"/>
    <property type="evidence" value="ECO:0007669"/>
    <property type="project" value="UniProtKB-KW"/>
</dbReference>
<dbReference type="Pfam" id="PF22679">
    <property type="entry name" value="T1R_D3-like"/>
    <property type="match status" value="1"/>
</dbReference>
<evidence type="ECO:0000256" key="10">
    <source>
        <dbReference type="RuleBase" id="RU364115"/>
    </source>
</evidence>
<evidence type="ECO:0000256" key="6">
    <source>
        <dbReference type="ARBA" id="ARBA00022759"/>
    </source>
</evidence>
<dbReference type="InterPro" id="IPR027417">
    <property type="entry name" value="P-loop_NTPase"/>
</dbReference>
<proteinExistence type="inferred from homology"/>
<dbReference type="InterPro" id="IPR040980">
    <property type="entry name" value="SWI2_SNF2"/>
</dbReference>
<dbReference type="KEGG" id="dpt:Deipr_1483"/>
<dbReference type="Pfam" id="PF11867">
    <property type="entry name" value="T1RH-like_C"/>
    <property type="match status" value="1"/>
</dbReference>
<dbReference type="STRING" id="693977.Deipr_1483"/>
<comment type="catalytic activity">
    <reaction evidence="1 10">
        <text>Endonucleolytic cleavage of DNA to give random double-stranded fragments with terminal 5'-phosphates, ATP is simultaneously hydrolyzed.</text>
        <dbReference type="EC" id="3.1.21.3"/>
    </reaction>
</comment>
<dbReference type="PANTHER" id="PTHR30195:SF15">
    <property type="entry name" value="TYPE I RESTRICTION ENZYME HINDI ENDONUCLEASE SUBUNIT"/>
    <property type="match status" value="1"/>
</dbReference>
<dbReference type="RefSeq" id="WP_013615231.1">
    <property type="nucleotide sequence ID" value="NC_015161.1"/>
</dbReference>
<dbReference type="Pfam" id="PF04313">
    <property type="entry name" value="HSDR_N"/>
    <property type="match status" value="1"/>
</dbReference>
<dbReference type="GO" id="GO:0009307">
    <property type="term" value="P:DNA restriction-modification system"/>
    <property type="evidence" value="ECO:0007669"/>
    <property type="project" value="UniProtKB-KW"/>
</dbReference>
<keyword evidence="6" id="KW-0255">Endonuclease</keyword>
<dbReference type="Pfam" id="PF18766">
    <property type="entry name" value="SWI2_SNF2"/>
    <property type="match status" value="1"/>
</dbReference>
<evidence type="ECO:0000256" key="3">
    <source>
        <dbReference type="ARBA" id="ARBA00022722"/>
    </source>
</evidence>
<reference evidence="14" key="1">
    <citation type="submission" date="2011-02" db="EMBL/GenBank/DDBJ databases">
        <title>The complete sequence of chromosome of Deinococcus proteolyticus DSM 20540.</title>
        <authorList>
            <consortium name="US DOE Joint Genome Institute (JGI-PGF)"/>
            <person name="Lucas S."/>
            <person name="Copeland A."/>
            <person name="Lapidus A."/>
            <person name="Bruce D."/>
            <person name="Goodwin L."/>
            <person name="Pitluck S."/>
            <person name="Kyrpides N."/>
            <person name="Mavromatis K."/>
            <person name="Pagani I."/>
            <person name="Ivanova N."/>
            <person name="Ovchinnikova G."/>
            <person name="Zeytun A."/>
            <person name="Detter J.C."/>
            <person name="Han C."/>
            <person name="Land M."/>
            <person name="Hauser L."/>
            <person name="Markowitz V."/>
            <person name="Cheng J.-F."/>
            <person name="Hugenholtz P."/>
            <person name="Woyke T."/>
            <person name="Wu D."/>
            <person name="Pukall R."/>
            <person name="Steenblock K."/>
            <person name="Brambilla E."/>
            <person name="Klenk H.-P."/>
            <person name="Eisen J.A."/>
        </authorList>
    </citation>
    <scope>NUCLEOTIDE SEQUENCE [LARGE SCALE GENOMIC DNA]</scope>
    <source>
        <strain evidence="14">ATCC 35074 / DSM 20540 / JCM 6276 / NBRC 101906 / NCIMB 13154 / VKM Ac-1939 / CCM 2703 / MRP</strain>
    </source>
</reference>
<dbReference type="PANTHER" id="PTHR30195">
    <property type="entry name" value="TYPE I SITE-SPECIFIC DEOXYRIBONUCLEASE PROTEIN SUBUNIT M AND R"/>
    <property type="match status" value="1"/>
</dbReference>
<dbReference type="CDD" id="cd22332">
    <property type="entry name" value="HsdR_N"/>
    <property type="match status" value="1"/>
</dbReference>
<dbReference type="InterPro" id="IPR004473">
    <property type="entry name" value="Restrct_endonuc_typeI_HsdR"/>
</dbReference>
<evidence type="ECO:0000313" key="13">
    <source>
        <dbReference type="EMBL" id="ADY26623.1"/>
    </source>
</evidence>
<dbReference type="Proteomes" id="UP000007718">
    <property type="component" value="Chromosome"/>
</dbReference>
<reference evidence="13 14" key="2">
    <citation type="journal article" date="2012" name="Stand. Genomic Sci.">
        <title>Complete genome sequence of the orange-red pigmented, radioresistant Deinococcus proteolyticus type strain (MRP(T)).</title>
        <authorList>
            <person name="Copeland A."/>
            <person name="Zeytun A."/>
            <person name="Yassawong M."/>
            <person name="Nolan M."/>
            <person name="Lucas S."/>
            <person name="Hammon N."/>
            <person name="Deshpande S."/>
            <person name="Cheng J.F."/>
            <person name="Han C."/>
            <person name="Tapia R."/>
            <person name="Goodwin L.A."/>
            <person name="Pitluck S."/>
            <person name="Mavromatis K."/>
            <person name="Liolios K."/>
            <person name="Pagani I."/>
            <person name="Ivanova N."/>
            <person name="Mikhailova N."/>
            <person name="Pati A."/>
            <person name="Chen A."/>
            <person name="Palaniappan K."/>
            <person name="Land M."/>
            <person name="Hauser L."/>
            <person name="Jeffries C.D."/>
            <person name="Brambilla E.M."/>
            <person name="Rohde M."/>
            <person name="Sikorski J."/>
            <person name="Pukall R."/>
            <person name="Goker M."/>
            <person name="Detter J.C."/>
            <person name="Woyke T."/>
            <person name="Bristow J."/>
            <person name="Eisen J.A."/>
            <person name="Markowitz V."/>
            <person name="Hugenholtz P."/>
            <person name="Kyrpides N.C."/>
            <person name="Klenk H.P."/>
            <person name="Lapidus A."/>
        </authorList>
    </citation>
    <scope>NUCLEOTIDE SEQUENCE [LARGE SCALE GENOMIC DNA]</scope>
    <source>
        <strain evidence="14">ATCC 35074 / DSM 20540 / JCM 6276 / NBRC 101906 / NCIMB 13154 / VKM Ac-1939 / CCM 2703 / MRP</strain>
    </source>
</reference>
<accession>F0RJX7</accession>
<evidence type="ECO:0000313" key="14">
    <source>
        <dbReference type="Proteomes" id="UP000007718"/>
    </source>
</evidence>
<name>F0RJX7_DEIPM</name>
<comment type="subunit">
    <text evidence="10">The type I restriction/modification system is composed of three polypeptides R, M and S.</text>
</comment>
<dbReference type="CDD" id="cd18800">
    <property type="entry name" value="SF2_C_EcoR124I-like"/>
    <property type="match status" value="1"/>
</dbReference>
<evidence type="ECO:0000256" key="5">
    <source>
        <dbReference type="ARBA" id="ARBA00022747"/>
    </source>
</evidence>
<dbReference type="OrthoDB" id="9758243at2"/>
<evidence type="ECO:0000256" key="8">
    <source>
        <dbReference type="ARBA" id="ARBA00022840"/>
    </source>
</evidence>